<keyword evidence="3 6" id="KW-0238">DNA-binding</keyword>
<keyword evidence="7" id="KW-1185">Reference proteome</keyword>
<evidence type="ECO:0000313" key="7">
    <source>
        <dbReference type="Proteomes" id="UP000183653"/>
    </source>
</evidence>
<dbReference type="RefSeq" id="WP_057722495.1">
    <property type="nucleotide sequence ID" value="NZ_JYLM01000002.1"/>
</dbReference>
<dbReference type="InterPro" id="IPR005119">
    <property type="entry name" value="LysR_subst-bd"/>
</dbReference>
<dbReference type="AlphaFoldDB" id="A0A1H2EAJ5"/>
<accession>A0A1H2EAJ5</accession>
<dbReference type="EMBL" id="LT629782">
    <property type="protein sequence ID" value="SDT92137.1"/>
    <property type="molecule type" value="Genomic_DNA"/>
</dbReference>
<name>A0A1H2EAJ5_9PSED</name>
<dbReference type="InterPro" id="IPR000847">
    <property type="entry name" value="LysR_HTH_N"/>
</dbReference>
<evidence type="ECO:0000313" key="6">
    <source>
        <dbReference type="EMBL" id="SDT92137.1"/>
    </source>
</evidence>
<keyword evidence="2" id="KW-0805">Transcription regulation</keyword>
<dbReference type="SUPFAM" id="SSF53850">
    <property type="entry name" value="Periplasmic binding protein-like II"/>
    <property type="match status" value="1"/>
</dbReference>
<reference evidence="6 7" key="1">
    <citation type="submission" date="2016-10" db="EMBL/GenBank/DDBJ databases">
        <authorList>
            <person name="Varghese N."/>
            <person name="Submissions S."/>
        </authorList>
    </citation>
    <scope>NUCLEOTIDE SEQUENCE [LARGE SCALE GENOMIC DNA]</scope>
    <source>
        <strain evidence="6 7">BS2775</strain>
    </source>
</reference>
<sequence>MRSPAISPSLFNRLRYKHLHMLVALSSSQNLHRASQALNMSQPAATRMLHEIEDMFGCDLFERLPRGMRPTALGQQLINFAESALSGLDRCAEDLTARKQGGYGYLSIGTIMGAAPDLVMDSIAQIKSLNPQLRIRIMGDTSDQVIQLLEQGRIDLAISRRNAATDNEHYSFEPLGNERLMVVVHAGHPLAQRDQLSLAELVRDWPWILQPQTSPARISFDLALQDHALPSPPDIIECSSVYSMQQLIQLTDAVMVLSESALRDYLKMGLVVALPIALDVRLAPFGLLMRKGEPVSRELGLFIDLLRQKAAALDAAPA</sequence>
<organism evidence="6 7">
    <name type="scientific">Pseudomonas orientalis</name>
    <dbReference type="NCBI Taxonomy" id="76758"/>
    <lineage>
        <taxon>Bacteria</taxon>
        <taxon>Pseudomonadati</taxon>
        <taxon>Pseudomonadota</taxon>
        <taxon>Gammaproteobacteria</taxon>
        <taxon>Pseudomonadales</taxon>
        <taxon>Pseudomonadaceae</taxon>
        <taxon>Pseudomonas</taxon>
    </lineage>
</organism>
<dbReference type="Gene3D" id="1.10.10.10">
    <property type="entry name" value="Winged helix-like DNA-binding domain superfamily/Winged helix DNA-binding domain"/>
    <property type="match status" value="1"/>
</dbReference>
<dbReference type="Pfam" id="PF00126">
    <property type="entry name" value="HTH_1"/>
    <property type="match status" value="1"/>
</dbReference>
<evidence type="ECO:0000259" key="5">
    <source>
        <dbReference type="PROSITE" id="PS50931"/>
    </source>
</evidence>
<dbReference type="PROSITE" id="PS50931">
    <property type="entry name" value="HTH_LYSR"/>
    <property type="match status" value="1"/>
</dbReference>
<dbReference type="SUPFAM" id="SSF46785">
    <property type="entry name" value="Winged helix' DNA-binding domain"/>
    <property type="match status" value="1"/>
</dbReference>
<dbReference type="GO" id="GO:0003677">
    <property type="term" value="F:DNA binding"/>
    <property type="evidence" value="ECO:0007669"/>
    <property type="project" value="UniProtKB-KW"/>
</dbReference>
<dbReference type="GO" id="GO:0005829">
    <property type="term" value="C:cytosol"/>
    <property type="evidence" value="ECO:0007669"/>
    <property type="project" value="TreeGrafter"/>
</dbReference>
<dbReference type="Pfam" id="PF03466">
    <property type="entry name" value="LysR_substrate"/>
    <property type="match status" value="1"/>
</dbReference>
<dbReference type="InterPro" id="IPR036388">
    <property type="entry name" value="WH-like_DNA-bd_sf"/>
</dbReference>
<proteinExistence type="inferred from homology"/>
<keyword evidence="4" id="KW-0804">Transcription</keyword>
<comment type="similarity">
    <text evidence="1">Belongs to the LysR transcriptional regulatory family.</text>
</comment>
<dbReference type="PANTHER" id="PTHR30419">
    <property type="entry name" value="HTH-TYPE TRANSCRIPTIONAL REGULATOR YBHD"/>
    <property type="match status" value="1"/>
</dbReference>
<evidence type="ECO:0000256" key="2">
    <source>
        <dbReference type="ARBA" id="ARBA00023015"/>
    </source>
</evidence>
<dbReference type="OrthoDB" id="5914299at2"/>
<dbReference type="GO" id="GO:0003700">
    <property type="term" value="F:DNA-binding transcription factor activity"/>
    <property type="evidence" value="ECO:0007669"/>
    <property type="project" value="InterPro"/>
</dbReference>
<dbReference type="InterPro" id="IPR050950">
    <property type="entry name" value="HTH-type_LysR_regulators"/>
</dbReference>
<evidence type="ECO:0000256" key="3">
    <source>
        <dbReference type="ARBA" id="ARBA00023125"/>
    </source>
</evidence>
<dbReference type="Gene3D" id="3.40.190.10">
    <property type="entry name" value="Periplasmic binding protein-like II"/>
    <property type="match status" value="2"/>
</dbReference>
<dbReference type="InterPro" id="IPR036390">
    <property type="entry name" value="WH_DNA-bd_sf"/>
</dbReference>
<evidence type="ECO:0000256" key="4">
    <source>
        <dbReference type="ARBA" id="ARBA00023163"/>
    </source>
</evidence>
<dbReference type="Proteomes" id="UP000183653">
    <property type="component" value="Chromosome I"/>
</dbReference>
<dbReference type="PRINTS" id="PR00039">
    <property type="entry name" value="HTHLYSR"/>
</dbReference>
<protein>
    <submittedName>
        <fullName evidence="6">DNA-binding transcriptional regulator, LysR family</fullName>
    </submittedName>
</protein>
<dbReference type="PANTHER" id="PTHR30419:SF8">
    <property type="entry name" value="NITROGEN ASSIMILATION TRANSCRIPTIONAL ACTIVATOR-RELATED"/>
    <property type="match status" value="1"/>
</dbReference>
<feature type="domain" description="HTH lysR-type" evidence="5">
    <location>
        <begin position="14"/>
        <end position="71"/>
    </location>
</feature>
<evidence type="ECO:0000256" key="1">
    <source>
        <dbReference type="ARBA" id="ARBA00009437"/>
    </source>
</evidence>
<gene>
    <name evidence="6" type="ORF">SAMN04490197_0929</name>
</gene>